<dbReference type="RefSeq" id="WP_271633382.1">
    <property type="nucleotide sequence ID" value="NZ_CP094970.1"/>
</dbReference>
<dbReference type="EMBL" id="CP094970">
    <property type="protein sequence ID" value="UYM04624.1"/>
    <property type="molecule type" value="Genomic_DNA"/>
</dbReference>
<name>A0AA46TGX4_9ACTN</name>
<dbReference type="AlphaFoldDB" id="A0AA46TGX4"/>
<evidence type="ECO:0000313" key="2">
    <source>
        <dbReference type="Proteomes" id="UP001164390"/>
    </source>
</evidence>
<keyword evidence="2" id="KW-1185">Reference proteome</keyword>
<proteinExistence type="predicted"/>
<sequence>MTSQLELDVRTTLGAATGSLRIVLADAPTARHATRVAEDLGWLPGFGQGPLTLVIPELDAKSAVDVLAELAWAGVLPVAFSLT</sequence>
<evidence type="ECO:0000313" key="1">
    <source>
        <dbReference type="EMBL" id="UYM04624.1"/>
    </source>
</evidence>
<dbReference type="KEGG" id="sgrg:L0C25_19130"/>
<reference evidence="1" key="1">
    <citation type="submission" date="2022-01" db="EMBL/GenBank/DDBJ databases">
        <title>Nocardioidaceae gen. sp. A5X3R13.</title>
        <authorList>
            <person name="Lopez Marin M.A."/>
            <person name="Uhlik O."/>
        </authorList>
    </citation>
    <scope>NUCLEOTIDE SEQUENCE</scope>
    <source>
        <strain evidence="1">A5X3R13</strain>
    </source>
</reference>
<organism evidence="1 2">
    <name type="scientific">Solicola gregarius</name>
    <dbReference type="NCBI Taxonomy" id="2908642"/>
    <lineage>
        <taxon>Bacteria</taxon>
        <taxon>Bacillati</taxon>
        <taxon>Actinomycetota</taxon>
        <taxon>Actinomycetes</taxon>
        <taxon>Propionibacteriales</taxon>
        <taxon>Nocardioidaceae</taxon>
        <taxon>Solicola</taxon>
    </lineage>
</organism>
<protein>
    <submittedName>
        <fullName evidence="1">Uncharacterized protein</fullName>
    </submittedName>
</protein>
<accession>A0AA46TGX4</accession>
<dbReference type="Proteomes" id="UP001164390">
    <property type="component" value="Chromosome"/>
</dbReference>
<gene>
    <name evidence="1" type="ORF">L0C25_19130</name>
</gene>